<keyword evidence="3" id="KW-1185">Reference proteome</keyword>
<evidence type="ECO:0000313" key="3">
    <source>
        <dbReference type="Proteomes" id="UP000054477"/>
    </source>
</evidence>
<sequence>MSQGCRQTQLDYELPPTIESIKNGWQAACQSGVIVSGLLAVIAAQLLTFFKNSSNFNNESTAGARTFLILLCYGSLFFNTSASISSFVLIDRLGELQFRAAQKDQSILPSGGFTSVGADNLLIRFGAGRLWTCIAWHWVFSYLAGIWCMILQVLTYIWLQESAPIRITMTSLAGFSILPLVAFLAPLFKMCSTIR</sequence>
<keyword evidence="1" id="KW-0472">Membrane</keyword>
<name>A0A0C9X9Y8_9AGAR</name>
<feature type="transmembrane region" description="Helical" evidence="1">
    <location>
        <begin position="139"/>
        <end position="159"/>
    </location>
</feature>
<feature type="transmembrane region" description="Helical" evidence="1">
    <location>
        <begin position="27"/>
        <end position="47"/>
    </location>
</feature>
<proteinExistence type="predicted"/>
<feature type="transmembrane region" description="Helical" evidence="1">
    <location>
        <begin position="165"/>
        <end position="188"/>
    </location>
</feature>
<dbReference type="HOGENOM" id="CLU_114617_0_0_1"/>
<dbReference type="EMBL" id="KN838540">
    <property type="protein sequence ID" value="KIK09045.1"/>
    <property type="molecule type" value="Genomic_DNA"/>
</dbReference>
<dbReference type="Proteomes" id="UP000054477">
    <property type="component" value="Unassembled WGS sequence"/>
</dbReference>
<feature type="transmembrane region" description="Helical" evidence="1">
    <location>
        <begin position="67"/>
        <end position="90"/>
    </location>
</feature>
<gene>
    <name evidence="2" type="ORF">K443DRAFT_672084</name>
</gene>
<reference evidence="3" key="2">
    <citation type="submission" date="2015-01" db="EMBL/GenBank/DDBJ databases">
        <title>Evolutionary Origins and Diversification of the Mycorrhizal Mutualists.</title>
        <authorList>
            <consortium name="DOE Joint Genome Institute"/>
            <consortium name="Mycorrhizal Genomics Consortium"/>
            <person name="Kohler A."/>
            <person name="Kuo A."/>
            <person name="Nagy L.G."/>
            <person name="Floudas D."/>
            <person name="Copeland A."/>
            <person name="Barry K.W."/>
            <person name="Cichocki N."/>
            <person name="Veneault-Fourrey C."/>
            <person name="LaButti K."/>
            <person name="Lindquist E.A."/>
            <person name="Lipzen A."/>
            <person name="Lundell T."/>
            <person name="Morin E."/>
            <person name="Murat C."/>
            <person name="Riley R."/>
            <person name="Ohm R."/>
            <person name="Sun H."/>
            <person name="Tunlid A."/>
            <person name="Henrissat B."/>
            <person name="Grigoriev I.V."/>
            <person name="Hibbett D.S."/>
            <person name="Martin F."/>
        </authorList>
    </citation>
    <scope>NUCLEOTIDE SEQUENCE [LARGE SCALE GENOMIC DNA]</scope>
    <source>
        <strain evidence="3">LaAM-08-1</strain>
    </source>
</reference>
<organism evidence="2 3">
    <name type="scientific">Laccaria amethystina LaAM-08-1</name>
    <dbReference type="NCBI Taxonomy" id="1095629"/>
    <lineage>
        <taxon>Eukaryota</taxon>
        <taxon>Fungi</taxon>
        <taxon>Dikarya</taxon>
        <taxon>Basidiomycota</taxon>
        <taxon>Agaricomycotina</taxon>
        <taxon>Agaricomycetes</taxon>
        <taxon>Agaricomycetidae</taxon>
        <taxon>Agaricales</taxon>
        <taxon>Agaricineae</taxon>
        <taxon>Hydnangiaceae</taxon>
        <taxon>Laccaria</taxon>
    </lineage>
</organism>
<accession>A0A0C9X9Y8</accession>
<dbReference type="AlphaFoldDB" id="A0A0C9X9Y8"/>
<protein>
    <submittedName>
        <fullName evidence="2">Uncharacterized protein</fullName>
    </submittedName>
</protein>
<evidence type="ECO:0000313" key="2">
    <source>
        <dbReference type="EMBL" id="KIK09045.1"/>
    </source>
</evidence>
<reference evidence="2 3" key="1">
    <citation type="submission" date="2014-04" db="EMBL/GenBank/DDBJ databases">
        <authorList>
            <consortium name="DOE Joint Genome Institute"/>
            <person name="Kuo A."/>
            <person name="Kohler A."/>
            <person name="Nagy L.G."/>
            <person name="Floudas D."/>
            <person name="Copeland A."/>
            <person name="Barry K.W."/>
            <person name="Cichocki N."/>
            <person name="Veneault-Fourrey C."/>
            <person name="LaButti K."/>
            <person name="Lindquist E.A."/>
            <person name="Lipzen A."/>
            <person name="Lundell T."/>
            <person name="Morin E."/>
            <person name="Murat C."/>
            <person name="Sun H."/>
            <person name="Tunlid A."/>
            <person name="Henrissat B."/>
            <person name="Grigoriev I.V."/>
            <person name="Hibbett D.S."/>
            <person name="Martin F."/>
            <person name="Nordberg H.P."/>
            <person name="Cantor M.N."/>
            <person name="Hua S.X."/>
        </authorList>
    </citation>
    <scope>NUCLEOTIDE SEQUENCE [LARGE SCALE GENOMIC DNA]</scope>
    <source>
        <strain evidence="2 3">LaAM-08-1</strain>
    </source>
</reference>
<keyword evidence="1" id="KW-1133">Transmembrane helix</keyword>
<dbReference type="OrthoDB" id="3225366at2759"/>
<keyword evidence="1" id="KW-0812">Transmembrane</keyword>
<evidence type="ECO:0000256" key="1">
    <source>
        <dbReference type="SAM" id="Phobius"/>
    </source>
</evidence>